<dbReference type="InterPro" id="IPR014307">
    <property type="entry name" value="Xanthine_DH_ssu"/>
</dbReference>
<dbReference type="Pfam" id="PF00111">
    <property type="entry name" value="Fer2"/>
    <property type="match status" value="1"/>
</dbReference>
<dbReference type="InterPro" id="IPR036318">
    <property type="entry name" value="FAD-bd_PCMH-like_sf"/>
</dbReference>
<dbReference type="InterPro" id="IPR005107">
    <property type="entry name" value="CO_DH_flav_C"/>
</dbReference>
<dbReference type="SUPFAM" id="SSF47741">
    <property type="entry name" value="CO dehydrogenase ISP C-domain like"/>
    <property type="match status" value="1"/>
</dbReference>
<dbReference type="InterPro" id="IPR012175">
    <property type="entry name" value="Xanth_DH_ssu_bac"/>
</dbReference>
<dbReference type="Pfam" id="PF03450">
    <property type="entry name" value="CO_deh_flav_C"/>
    <property type="match status" value="1"/>
</dbReference>
<dbReference type="NCBIfam" id="TIGR02963">
    <property type="entry name" value="xanthine_xdhA"/>
    <property type="match status" value="1"/>
</dbReference>
<dbReference type="InterPro" id="IPR006058">
    <property type="entry name" value="2Fe2S_fd_BS"/>
</dbReference>
<dbReference type="Gene3D" id="3.30.390.50">
    <property type="entry name" value="CO dehydrogenase flavoprotein, C-terminal domain"/>
    <property type="match status" value="1"/>
</dbReference>
<dbReference type="Gene3D" id="3.30.465.10">
    <property type="match status" value="1"/>
</dbReference>
<keyword evidence="1" id="KW-0285">Flavoprotein</keyword>
<keyword evidence="2" id="KW-0479">Metal-binding</keyword>
<dbReference type="InterPro" id="IPR036683">
    <property type="entry name" value="CO_DH_flav_C_dom_sf"/>
</dbReference>
<dbReference type="RefSeq" id="WP_345418131.1">
    <property type="nucleotide sequence ID" value="NZ_AP031496.1"/>
</dbReference>
<evidence type="ECO:0000256" key="1">
    <source>
        <dbReference type="ARBA" id="ARBA00022630"/>
    </source>
</evidence>
<dbReference type="InterPro" id="IPR036010">
    <property type="entry name" value="2Fe-2S_ferredoxin-like_sf"/>
</dbReference>
<dbReference type="SUPFAM" id="SSF56176">
    <property type="entry name" value="FAD-binding/transporter-associated domain-like"/>
    <property type="match status" value="1"/>
</dbReference>
<feature type="domain" description="2Fe-2S ferredoxin-type" evidence="7">
    <location>
        <begin position="1"/>
        <end position="85"/>
    </location>
</feature>
<proteinExistence type="predicted"/>
<dbReference type="Pfam" id="PF00941">
    <property type="entry name" value="FAD_binding_5"/>
    <property type="match status" value="1"/>
</dbReference>
<dbReference type="InterPro" id="IPR002888">
    <property type="entry name" value="2Fe-2S-bd"/>
</dbReference>
<dbReference type="PIRSF" id="PIRSF036557">
    <property type="entry name" value="XdhA_RC"/>
    <property type="match status" value="1"/>
</dbReference>
<evidence type="ECO:0000256" key="4">
    <source>
        <dbReference type="ARBA" id="ARBA00023002"/>
    </source>
</evidence>
<comment type="caution">
    <text evidence="9">The sequence shown here is derived from an EMBL/GenBank/DDBJ whole genome shotgun (WGS) entry which is preliminary data.</text>
</comment>
<dbReference type="Gene3D" id="3.10.20.30">
    <property type="match status" value="1"/>
</dbReference>
<dbReference type="PANTHER" id="PTHR45444:SF3">
    <property type="entry name" value="XANTHINE DEHYDROGENASE"/>
    <property type="match status" value="1"/>
</dbReference>
<keyword evidence="6" id="KW-0830">Ubiquinone</keyword>
<dbReference type="InterPro" id="IPR002346">
    <property type="entry name" value="Mopterin_DH_FAD-bd"/>
</dbReference>
<dbReference type="EMBL" id="BAABLX010000007">
    <property type="protein sequence ID" value="GAA4935120.1"/>
    <property type="molecule type" value="Genomic_DNA"/>
</dbReference>
<dbReference type="InterPro" id="IPR016167">
    <property type="entry name" value="FAD-bd_PCMH_sub1"/>
</dbReference>
<dbReference type="InterPro" id="IPR012675">
    <property type="entry name" value="Beta-grasp_dom_sf"/>
</dbReference>
<protein>
    <submittedName>
        <fullName evidence="9">Xanthine dehydrogenase small subunit</fullName>
    </submittedName>
</protein>
<evidence type="ECO:0000313" key="10">
    <source>
        <dbReference type="Proteomes" id="UP001409585"/>
    </source>
</evidence>
<accession>A0AAV3TZB7</accession>
<dbReference type="PROSITE" id="PS00197">
    <property type="entry name" value="2FE2S_FER_1"/>
    <property type="match status" value="1"/>
</dbReference>
<dbReference type="InterPro" id="IPR016169">
    <property type="entry name" value="FAD-bd_PCMH_sub2"/>
</dbReference>
<dbReference type="PROSITE" id="PS51085">
    <property type="entry name" value="2FE2S_FER_2"/>
    <property type="match status" value="1"/>
</dbReference>
<evidence type="ECO:0000256" key="5">
    <source>
        <dbReference type="ARBA" id="ARBA00023004"/>
    </source>
</evidence>
<keyword evidence="4" id="KW-0560">Oxidoreductase</keyword>
<dbReference type="GO" id="GO:0005506">
    <property type="term" value="F:iron ion binding"/>
    <property type="evidence" value="ECO:0007669"/>
    <property type="project" value="InterPro"/>
</dbReference>
<sequence length="489" mass="53103">MIHFCLNGTWRSESQVEPSMTILRYLRTNVGQMGTKEGCASGDCGACTVMLGEYLDGEWRYRAINSCITLLASAHGRHLVTVEGLADQSDPHHLHPVQQAMVDVHASQCGFCTPGFVMSLAVAGDQNPQAELTEAQVIDAISGNLCRCTGYRPIVDAGLLSHSYPSNQAQYQSAAPPAQGLAQASLTKQQQFCHLPTNEQQLQDLLAQNPMARIIAGGTDLMLEQTQNFKSLPQLVGISQVAGLNSISQSEGRVTVGCAVTYAQLETQLKDSFPAFVDLLHRLGSRQIRNQATLVGNIANASPIGDTPPFLLTLNAELVLASTQAQRRVALADFFVDYKQTLLQPGEYIRQVEFDLPTADFVRAYKISKRYEDDISAVLLVVRWHIADGKFSAVKIAYGGMAAIPKRALAAEQAMLGQPACEQTVLAAAQCVAQEFTPLSDVRASADYRLQVAKNCLHKAWLESQAQAVSVWQPAATRRTQQVFGGQNA</sequence>
<dbReference type="InterPro" id="IPR016208">
    <property type="entry name" value="Ald_Oxase/xanthine_DH-like"/>
</dbReference>
<evidence type="ECO:0000256" key="6">
    <source>
        <dbReference type="ARBA" id="ARBA00023075"/>
    </source>
</evidence>
<dbReference type="AlphaFoldDB" id="A0AAV3TZB7"/>
<dbReference type="PROSITE" id="PS51387">
    <property type="entry name" value="FAD_PCMH"/>
    <property type="match status" value="1"/>
</dbReference>
<dbReference type="GO" id="GO:0004854">
    <property type="term" value="F:xanthine dehydrogenase activity"/>
    <property type="evidence" value="ECO:0007669"/>
    <property type="project" value="InterPro"/>
</dbReference>
<dbReference type="InterPro" id="IPR001041">
    <property type="entry name" value="2Fe-2S_ferredoxin-type"/>
</dbReference>
<dbReference type="Proteomes" id="UP001409585">
    <property type="component" value="Unassembled WGS sequence"/>
</dbReference>
<dbReference type="PANTHER" id="PTHR45444">
    <property type="entry name" value="XANTHINE DEHYDROGENASE"/>
    <property type="match status" value="1"/>
</dbReference>
<reference evidence="10" key="1">
    <citation type="journal article" date="2019" name="Int. J. Syst. Evol. Microbiol.">
        <title>The Global Catalogue of Microorganisms (GCM) 10K type strain sequencing project: providing services to taxonomists for standard genome sequencing and annotation.</title>
        <authorList>
            <consortium name="The Broad Institute Genomics Platform"/>
            <consortium name="The Broad Institute Genome Sequencing Center for Infectious Disease"/>
            <person name="Wu L."/>
            <person name="Ma J."/>
        </authorList>
    </citation>
    <scope>NUCLEOTIDE SEQUENCE [LARGE SCALE GENOMIC DNA]</scope>
    <source>
        <strain evidence="10">JCM 19134</strain>
    </source>
</reference>
<dbReference type="SUPFAM" id="SSF55447">
    <property type="entry name" value="CO dehydrogenase flavoprotein C-terminal domain-like"/>
    <property type="match status" value="1"/>
</dbReference>
<evidence type="ECO:0000256" key="3">
    <source>
        <dbReference type="ARBA" id="ARBA00022827"/>
    </source>
</evidence>
<evidence type="ECO:0000259" key="8">
    <source>
        <dbReference type="PROSITE" id="PS51387"/>
    </source>
</evidence>
<keyword evidence="5" id="KW-0408">Iron</keyword>
<evidence type="ECO:0000259" key="7">
    <source>
        <dbReference type="PROSITE" id="PS51085"/>
    </source>
</evidence>
<evidence type="ECO:0000313" key="9">
    <source>
        <dbReference type="EMBL" id="GAA4935120.1"/>
    </source>
</evidence>
<dbReference type="Gene3D" id="3.30.43.10">
    <property type="entry name" value="Uridine Diphospho-n-acetylenolpyruvylglucosamine Reductase, domain 2"/>
    <property type="match status" value="1"/>
</dbReference>
<keyword evidence="3" id="KW-0274">FAD</keyword>
<gene>
    <name evidence="9" type="primary">xdhA</name>
    <name evidence="9" type="ORF">GCM10025791_10440</name>
</gene>
<dbReference type="GO" id="GO:0051537">
    <property type="term" value="F:2 iron, 2 sulfur cluster binding"/>
    <property type="evidence" value="ECO:0007669"/>
    <property type="project" value="InterPro"/>
</dbReference>
<dbReference type="Gene3D" id="1.10.150.120">
    <property type="entry name" value="[2Fe-2S]-binding domain"/>
    <property type="match status" value="1"/>
</dbReference>
<organism evidence="9 10">
    <name type="scientific">Halioxenophilus aromaticivorans</name>
    <dbReference type="NCBI Taxonomy" id="1306992"/>
    <lineage>
        <taxon>Bacteria</taxon>
        <taxon>Pseudomonadati</taxon>
        <taxon>Pseudomonadota</taxon>
        <taxon>Gammaproteobacteria</taxon>
        <taxon>Alteromonadales</taxon>
        <taxon>Alteromonadaceae</taxon>
        <taxon>Halioxenophilus</taxon>
    </lineage>
</organism>
<dbReference type="Pfam" id="PF01799">
    <property type="entry name" value="Fer2_2"/>
    <property type="match status" value="1"/>
</dbReference>
<evidence type="ECO:0000256" key="2">
    <source>
        <dbReference type="ARBA" id="ARBA00022723"/>
    </source>
</evidence>
<dbReference type="InterPro" id="IPR016166">
    <property type="entry name" value="FAD-bd_PCMH"/>
</dbReference>
<feature type="domain" description="FAD-binding PCMH-type" evidence="8">
    <location>
        <begin position="184"/>
        <end position="359"/>
    </location>
</feature>
<dbReference type="SUPFAM" id="SSF54292">
    <property type="entry name" value="2Fe-2S ferredoxin-like"/>
    <property type="match status" value="1"/>
</dbReference>
<dbReference type="SMART" id="SM01092">
    <property type="entry name" value="CO_deh_flav_C"/>
    <property type="match status" value="1"/>
</dbReference>
<dbReference type="CDD" id="cd00207">
    <property type="entry name" value="fer2"/>
    <property type="match status" value="1"/>
</dbReference>
<dbReference type="GO" id="GO:0071949">
    <property type="term" value="F:FAD binding"/>
    <property type="evidence" value="ECO:0007669"/>
    <property type="project" value="InterPro"/>
</dbReference>
<name>A0AAV3TZB7_9ALTE</name>
<dbReference type="InterPro" id="IPR036884">
    <property type="entry name" value="2Fe-2S-bd_dom_sf"/>
</dbReference>
<keyword evidence="10" id="KW-1185">Reference proteome</keyword>